<evidence type="ECO:0000313" key="1">
    <source>
        <dbReference type="EMBL" id="MEF2115249.1"/>
    </source>
</evidence>
<reference evidence="1 2" key="1">
    <citation type="submission" date="2023-11" db="EMBL/GenBank/DDBJ databases">
        <title>Draft genome sequence of a psychrophilic Clostridium strain from permafrost water brine.</title>
        <authorList>
            <person name="Shcherbakova V.A."/>
            <person name="Trubitsyn V.E."/>
            <person name="Zakharyuk A.G."/>
        </authorList>
    </citation>
    <scope>NUCLEOTIDE SEQUENCE [LARGE SCALE GENOMIC DNA]</scope>
    <source>
        <strain evidence="1 2">14F</strain>
    </source>
</reference>
<keyword evidence="2" id="KW-1185">Reference proteome</keyword>
<dbReference type="EMBL" id="JAZHFS010000045">
    <property type="protein sequence ID" value="MEF2115249.1"/>
    <property type="molecule type" value="Genomic_DNA"/>
</dbReference>
<gene>
    <name evidence="1" type="ORF">SJI18_23500</name>
</gene>
<dbReference type="RefSeq" id="WP_216255634.1">
    <property type="nucleotide sequence ID" value="NZ_JAZHFS010000045.1"/>
</dbReference>
<proteinExistence type="predicted"/>
<dbReference type="Proteomes" id="UP001498469">
    <property type="component" value="Unassembled WGS sequence"/>
</dbReference>
<sequence length="163" mass="19240">MIEERIIAKKLRKEGNLKEAVVIYKKLWGSCNKGNVDVWLGWEYADTLKKLNMLDNAISVCKQIYLSKKGFKYNNDLLSWCLYQKFFKNLDTKEKELNLGQIESIARFIINNTQQDIKLPYEKTVWKIIKLFKELFKEPFDARKIGLWLDKLNVDLLKSNGIT</sequence>
<evidence type="ECO:0000313" key="2">
    <source>
        <dbReference type="Proteomes" id="UP001498469"/>
    </source>
</evidence>
<organism evidence="1 2">
    <name type="scientific">Clostridium frigoriphilum</name>
    <dbReference type="NCBI Taxonomy" id="443253"/>
    <lineage>
        <taxon>Bacteria</taxon>
        <taxon>Bacillati</taxon>
        <taxon>Bacillota</taxon>
        <taxon>Clostridia</taxon>
        <taxon>Eubacteriales</taxon>
        <taxon>Clostridiaceae</taxon>
        <taxon>Clostridium</taxon>
    </lineage>
</organism>
<protein>
    <submittedName>
        <fullName evidence="1">Tetratricopeptide repeat protein</fullName>
    </submittedName>
</protein>
<accession>A0ABU7UWU3</accession>
<name>A0ABU7UWU3_9CLOT</name>
<comment type="caution">
    <text evidence="1">The sequence shown here is derived from an EMBL/GenBank/DDBJ whole genome shotgun (WGS) entry which is preliminary data.</text>
</comment>